<evidence type="ECO:0000256" key="1">
    <source>
        <dbReference type="SAM" id="Phobius"/>
    </source>
</evidence>
<organism evidence="2 3">
    <name type="scientific">Epibacterium ulvae</name>
    <dbReference type="NCBI Taxonomy" id="1156985"/>
    <lineage>
        <taxon>Bacteria</taxon>
        <taxon>Pseudomonadati</taxon>
        <taxon>Pseudomonadota</taxon>
        <taxon>Alphaproteobacteria</taxon>
        <taxon>Rhodobacterales</taxon>
        <taxon>Roseobacteraceae</taxon>
        <taxon>Epibacterium</taxon>
    </lineage>
</organism>
<dbReference type="EMBL" id="FMWG01000005">
    <property type="protein sequence ID" value="SCZ64668.1"/>
    <property type="molecule type" value="Genomic_DNA"/>
</dbReference>
<feature type="transmembrane region" description="Helical" evidence="1">
    <location>
        <begin position="27"/>
        <end position="53"/>
    </location>
</feature>
<dbReference type="AlphaFoldDB" id="A0A1G5QSX2"/>
<evidence type="ECO:0000313" key="3">
    <source>
        <dbReference type="Proteomes" id="UP000198767"/>
    </source>
</evidence>
<dbReference type="RefSeq" id="WP_090218693.1">
    <property type="nucleotide sequence ID" value="NZ_CANLDO010000027.1"/>
</dbReference>
<gene>
    <name evidence="2" type="ORF">SAMN04488118_105289</name>
</gene>
<name>A0A1G5QSX2_9RHOB</name>
<protein>
    <submittedName>
        <fullName evidence="2">Uncharacterized protein</fullName>
    </submittedName>
</protein>
<evidence type="ECO:0000313" key="2">
    <source>
        <dbReference type="EMBL" id="SCZ64668.1"/>
    </source>
</evidence>
<keyword evidence="1" id="KW-0472">Membrane</keyword>
<proteinExistence type="predicted"/>
<keyword evidence="1" id="KW-0812">Transmembrane</keyword>
<keyword evidence="1" id="KW-1133">Transmembrane helix</keyword>
<reference evidence="2 3" key="1">
    <citation type="submission" date="2016-10" db="EMBL/GenBank/DDBJ databases">
        <authorList>
            <person name="de Groot N.N."/>
        </authorList>
    </citation>
    <scope>NUCLEOTIDE SEQUENCE [LARGE SCALE GENOMIC DNA]</scope>
    <source>
        <strain evidence="2 3">U95</strain>
    </source>
</reference>
<keyword evidence="3" id="KW-1185">Reference proteome</keyword>
<accession>A0A1G5QSX2</accession>
<sequence length="92" mass="9845">MVFFGILCGMVFGGITALTGVISFDFSIWVALASYSVVGSTAAVITTVTLYAWSSSDDDWSDYDDNSRKDDSLELFGSHEIDDQKVGSSIAA</sequence>
<dbReference type="Proteomes" id="UP000198767">
    <property type="component" value="Unassembled WGS sequence"/>
</dbReference>
<dbReference type="STRING" id="1156985.SAMN04488118_105289"/>